<feature type="transmembrane region" description="Helical" evidence="2">
    <location>
        <begin position="37"/>
        <end position="59"/>
    </location>
</feature>
<sequence length="382" mass="41532">MIKGLDGLRAVAAMAVVAYHINFLARSGTGPVAEAAAVGWIGVDLFFTISGFILFLPFARAARDGGSVPLRRYFVRRARRILPAYWLNLFILVTLTVPVLMTTGRGWSIIASNATFTAEYAGLPSVNVVYWSLYCELAFYVALPVMALAFIRRRWIAGLIGAVVVGCAYRFAVVSTVDGVDSYFSLIMQFPGVIDQFAFGMTAGAIWVTLERRAEPIRMAIAMSLVAGGAAGVVLIAWVIQRSIGLETYWSGSSDWGPWAIVTLRPLLSACFAAVIIGVCARPSWIRSALELRPVRYLGLVSYGIYLWHLPIIRGLAEEVEGRGRSSAFYLVAFAAVMALSTAWAALSYHFVEKRFLGGGQRPAPPAEPTPHVPMPEVAARS</sequence>
<evidence type="ECO:0000256" key="1">
    <source>
        <dbReference type="SAM" id="MobiDB-lite"/>
    </source>
</evidence>
<dbReference type="Proteomes" id="UP000321118">
    <property type="component" value="Unassembled WGS sequence"/>
</dbReference>
<dbReference type="InterPro" id="IPR002656">
    <property type="entry name" value="Acyl_transf_3_dom"/>
</dbReference>
<feature type="region of interest" description="Disordered" evidence="1">
    <location>
        <begin position="362"/>
        <end position="382"/>
    </location>
</feature>
<gene>
    <name evidence="4" type="ORF">CXY01_18520</name>
</gene>
<keyword evidence="2" id="KW-1133">Transmembrane helix</keyword>
<dbReference type="Pfam" id="PF01757">
    <property type="entry name" value="Acyl_transf_3"/>
    <property type="match status" value="1"/>
</dbReference>
<accession>A0A510V381</accession>
<comment type="caution">
    <text evidence="4">The sequence shown here is derived from an EMBL/GenBank/DDBJ whole genome shotgun (WGS) entry which is preliminary data.</text>
</comment>
<keyword evidence="2" id="KW-0812">Transmembrane</keyword>
<feature type="transmembrane region" description="Helical" evidence="2">
    <location>
        <begin position="260"/>
        <end position="285"/>
    </location>
</feature>
<dbReference type="AlphaFoldDB" id="A0A510V381"/>
<evidence type="ECO:0000256" key="2">
    <source>
        <dbReference type="SAM" id="Phobius"/>
    </source>
</evidence>
<name>A0A510V381_9CELL</name>
<dbReference type="GO" id="GO:0016020">
    <property type="term" value="C:membrane"/>
    <property type="evidence" value="ECO:0007669"/>
    <property type="project" value="TreeGrafter"/>
</dbReference>
<feature type="transmembrane region" description="Helical" evidence="2">
    <location>
        <begin position="297"/>
        <end position="317"/>
    </location>
</feature>
<organism evidence="4 5">
    <name type="scientific">Cellulomonas xylanilytica</name>
    <dbReference type="NCBI Taxonomy" id="233583"/>
    <lineage>
        <taxon>Bacteria</taxon>
        <taxon>Bacillati</taxon>
        <taxon>Actinomycetota</taxon>
        <taxon>Actinomycetes</taxon>
        <taxon>Micrococcales</taxon>
        <taxon>Cellulomonadaceae</taxon>
        <taxon>Cellulomonas</taxon>
    </lineage>
</organism>
<feature type="transmembrane region" description="Helical" evidence="2">
    <location>
        <begin position="155"/>
        <end position="177"/>
    </location>
</feature>
<keyword evidence="2" id="KW-0472">Membrane</keyword>
<feature type="transmembrane region" description="Helical" evidence="2">
    <location>
        <begin position="7"/>
        <end position="25"/>
    </location>
</feature>
<keyword evidence="5" id="KW-1185">Reference proteome</keyword>
<feature type="transmembrane region" description="Helical" evidence="2">
    <location>
        <begin position="128"/>
        <end position="148"/>
    </location>
</feature>
<dbReference type="GO" id="GO:0009103">
    <property type="term" value="P:lipopolysaccharide biosynthetic process"/>
    <property type="evidence" value="ECO:0007669"/>
    <property type="project" value="TreeGrafter"/>
</dbReference>
<feature type="transmembrane region" description="Helical" evidence="2">
    <location>
        <begin position="183"/>
        <end position="208"/>
    </location>
</feature>
<dbReference type="InterPro" id="IPR050879">
    <property type="entry name" value="Acyltransferase_3"/>
</dbReference>
<feature type="compositionally biased region" description="Pro residues" evidence="1">
    <location>
        <begin position="363"/>
        <end position="374"/>
    </location>
</feature>
<evidence type="ECO:0000259" key="3">
    <source>
        <dbReference type="Pfam" id="PF01757"/>
    </source>
</evidence>
<dbReference type="EMBL" id="BJUB01000005">
    <property type="protein sequence ID" value="GEK21332.1"/>
    <property type="molecule type" value="Genomic_DNA"/>
</dbReference>
<evidence type="ECO:0000313" key="4">
    <source>
        <dbReference type="EMBL" id="GEK21332.1"/>
    </source>
</evidence>
<evidence type="ECO:0000313" key="5">
    <source>
        <dbReference type="Proteomes" id="UP000321118"/>
    </source>
</evidence>
<feature type="transmembrane region" description="Helical" evidence="2">
    <location>
        <begin position="220"/>
        <end position="240"/>
    </location>
</feature>
<dbReference type="PANTHER" id="PTHR23028:SF53">
    <property type="entry name" value="ACYL_TRANSF_3 DOMAIN-CONTAINING PROTEIN"/>
    <property type="match status" value="1"/>
</dbReference>
<feature type="domain" description="Acyltransferase 3" evidence="3">
    <location>
        <begin position="3"/>
        <end position="345"/>
    </location>
</feature>
<feature type="transmembrane region" description="Helical" evidence="2">
    <location>
        <begin position="80"/>
        <end position="101"/>
    </location>
</feature>
<dbReference type="GO" id="GO:0016747">
    <property type="term" value="F:acyltransferase activity, transferring groups other than amino-acyl groups"/>
    <property type="evidence" value="ECO:0007669"/>
    <property type="project" value="InterPro"/>
</dbReference>
<reference evidence="4 5" key="1">
    <citation type="submission" date="2019-07" db="EMBL/GenBank/DDBJ databases">
        <title>Whole genome shotgun sequence of Cellulomonas xylanilytica NBRC 101102.</title>
        <authorList>
            <person name="Hosoyama A."/>
            <person name="Uohara A."/>
            <person name="Ohji S."/>
            <person name="Ichikawa N."/>
        </authorList>
    </citation>
    <scope>NUCLEOTIDE SEQUENCE [LARGE SCALE GENOMIC DNA]</scope>
    <source>
        <strain evidence="4 5">NBRC 101102</strain>
    </source>
</reference>
<proteinExistence type="predicted"/>
<protein>
    <recommendedName>
        <fullName evidence="3">Acyltransferase 3 domain-containing protein</fullName>
    </recommendedName>
</protein>
<dbReference type="PANTHER" id="PTHR23028">
    <property type="entry name" value="ACETYLTRANSFERASE"/>
    <property type="match status" value="1"/>
</dbReference>
<feature type="transmembrane region" description="Helical" evidence="2">
    <location>
        <begin position="329"/>
        <end position="352"/>
    </location>
</feature>